<dbReference type="SUPFAM" id="SSF52151">
    <property type="entry name" value="FabD/lysophospholipase-like"/>
    <property type="match status" value="1"/>
</dbReference>
<proteinExistence type="predicted"/>
<dbReference type="PROSITE" id="PS50075">
    <property type="entry name" value="CARRIER"/>
    <property type="match status" value="1"/>
</dbReference>
<dbReference type="GO" id="GO:0016740">
    <property type="term" value="F:transferase activity"/>
    <property type="evidence" value="ECO:0007669"/>
    <property type="project" value="InterPro"/>
</dbReference>
<reference evidence="2 3" key="1">
    <citation type="submission" date="2016-05" db="EMBL/GenBank/DDBJ databases">
        <title>Single-cell genome of chain-forming Candidatus Thiomargarita nelsonii and comparison to other large sulfur-oxidizing bacteria.</title>
        <authorList>
            <person name="Winkel M."/>
            <person name="Salman V."/>
            <person name="Woyke T."/>
            <person name="Schulz-Vogt H."/>
            <person name="Richter M."/>
            <person name="Flood B."/>
            <person name="Bailey J."/>
            <person name="Amann R."/>
            <person name="Mussmann M."/>
        </authorList>
    </citation>
    <scope>NUCLEOTIDE SEQUENCE [LARGE SCALE GENOMIC DNA]</scope>
    <source>
        <strain evidence="2 3">THI036</strain>
    </source>
</reference>
<dbReference type="Pfam" id="PF00550">
    <property type="entry name" value="PP-binding"/>
    <property type="match status" value="1"/>
</dbReference>
<dbReference type="InterPro" id="IPR009081">
    <property type="entry name" value="PP-bd_ACP"/>
</dbReference>
<comment type="caution">
    <text evidence="2">The sequence shown here is derived from an EMBL/GenBank/DDBJ whole genome shotgun (WGS) entry which is preliminary data.</text>
</comment>
<dbReference type="SUPFAM" id="SSF47336">
    <property type="entry name" value="ACP-like"/>
    <property type="match status" value="1"/>
</dbReference>
<dbReference type="Proteomes" id="UP000076962">
    <property type="component" value="Unassembled WGS sequence"/>
</dbReference>
<dbReference type="InterPro" id="IPR016035">
    <property type="entry name" value="Acyl_Trfase/lysoPLipase"/>
</dbReference>
<protein>
    <submittedName>
        <fullName evidence="2">Erythronolide synthase</fullName>
    </submittedName>
</protein>
<organism evidence="2 3">
    <name type="scientific">Candidatus Thiomargarita nelsonii</name>
    <dbReference type="NCBI Taxonomy" id="1003181"/>
    <lineage>
        <taxon>Bacteria</taxon>
        <taxon>Pseudomonadati</taxon>
        <taxon>Pseudomonadota</taxon>
        <taxon>Gammaproteobacteria</taxon>
        <taxon>Thiotrichales</taxon>
        <taxon>Thiotrichaceae</taxon>
        <taxon>Thiomargarita</taxon>
    </lineage>
</organism>
<evidence type="ECO:0000313" key="2">
    <source>
        <dbReference type="EMBL" id="OAD19768.1"/>
    </source>
</evidence>
<dbReference type="Gene3D" id="3.40.366.10">
    <property type="entry name" value="Malonyl-Coenzyme A Acyl Carrier Protein, domain 2"/>
    <property type="match status" value="1"/>
</dbReference>
<dbReference type="EMBL" id="LUTY01002672">
    <property type="protein sequence ID" value="OAD19768.1"/>
    <property type="molecule type" value="Genomic_DNA"/>
</dbReference>
<feature type="domain" description="Carrier" evidence="1">
    <location>
        <begin position="142"/>
        <end position="221"/>
    </location>
</feature>
<dbReference type="Gene3D" id="1.10.1200.10">
    <property type="entry name" value="ACP-like"/>
    <property type="match status" value="1"/>
</dbReference>
<evidence type="ECO:0000313" key="3">
    <source>
        <dbReference type="Proteomes" id="UP000076962"/>
    </source>
</evidence>
<gene>
    <name evidence="2" type="ORF">THIOM_004577</name>
</gene>
<keyword evidence="3" id="KW-1185">Reference proteome</keyword>
<sequence>MPDADLSSLLKDQITQPVQFTQALNIALQETELFIEIGPGQVLTGLVRKMSDVPVVALDAASPSLQGLLSAIGAAYVVGAAVKREVLFADRFTRPFSLDWQAQFFVNPCELAPQSNETLTVSPVDEIHPVDTSEVLEEVSETKEFDVRRGLRCTVAKRVDLPISAIQNNHHLLSDLHLNSITVGQVVTEIGRQFGLKAPADPTAYADATIEQIAQAIEERIATGETESTPALPAGIDAWVRPFFHGDDFSIVSCISAKIFPIAPVGT</sequence>
<dbReference type="AlphaFoldDB" id="A0A176RVM4"/>
<dbReference type="InterPro" id="IPR001227">
    <property type="entry name" value="Ac_transferase_dom_sf"/>
</dbReference>
<evidence type="ECO:0000259" key="1">
    <source>
        <dbReference type="PROSITE" id="PS50075"/>
    </source>
</evidence>
<accession>A0A176RVM4</accession>
<dbReference type="InterPro" id="IPR036736">
    <property type="entry name" value="ACP-like_sf"/>
</dbReference>
<name>A0A176RVM4_9GAMM</name>